<dbReference type="AlphaFoldDB" id="A0A5C7SD34"/>
<dbReference type="Proteomes" id="UP000321192">
    <property type="component" value="Unassembled WGS sequence"/>
</dbReference>
<sequence>MSSRKFFSLFVLCALVPLAAAWASLRWGWFSAAPTVNHGEWLTQELRLLPAPERGGGRWHLVYVPAAEGEPACAEEGGAGTPASRCAQALRILQQLHAGLGRKQARVQALVLAVESPVARARFPHVEWQAAQVGDVEVQGRIVLVDPRGLALLRYAVEPGPQQAQRVAGDIRSDLLRLMNYERSGV</sequence>
<reference evidence="1 2" key="1">
    <citation type="submission" date="2018-09" db="EMBL/GenBank/DDBJ databases">
        <title>Metagenome Assembled Genomes from an Advanced Water Purification Facility.</title>
        <authorList>
            <person name="Stamps B.W."/>
            <person name="Spear J.R."/>
        </authorList>
    </citation>
    <scope>NUCLEOTIDE SEQUENCE [LARGE SCALE GENOMIC DNA]</scope>
    <source>
        <strain evidence="1">Bin_27_1</strain>
    </source>
</reference>
<protein>
    <recommendedName>
        <fullName evidence="3">Transmembrane cytochrome oxidase associated protein</fullName>
    </recommendedName>
</protein>
<evidence type="ECO:0008006" key="3">
    <source>
        <dbReference type="Google" id="ProtNLM"/>
    </source>
</evidence>
<evidence type="ECO:0000313" key="1">
    <source>
        <dbReference type="EMBL" id="TXH80461.1"/>
    </source>
</evidence>
<evidence type="ECO:0000313" key="2">
    <source>
        <dbReference type="Proteomes" id="UP000321192"/>
    </source>
</evidence>
<dbReference type="EMBL" id="SSFD01000310">
    <property type="protein sequence ID" value="TXH80461.1"/>
    <property type="molecule type" value="Genomic_DNA"/>
</dbReference>
<accession>A0A5C7SD34</accession>
<name>A0A5C7SD34_THASP</name>
<organism evidence="1 2">
    <name type="scientific">Thauera aminoaromatica</name>
    <dbReference type="NCBI Taxonomy" id="164330"/>
    <lineage>
        <taxon>Bacteria</taxon>
        <taxon>Pseudomonadati</taxon>
        <taxon>Pseudomonadota</taxon>
        <taxon>Betaproteobacteria</taxon>
        <taxon>Rhodocyclales</taxon>
        <taxon>Zoogloeaceae</taxon>
        <taxon>Thauera</taxon>
    </lineage>
</organism>
<proteinExistence type="predicted"/>
<gene>
    <name evidence="1" type="ORF">E6Q80_18630</name>
</gene>
<comment type="caution">
    <text evidence="1">The sequence shown here is derived from an EMBL/GenBank/DDBJ whole genome shotgun (WGS) entry which is preliminary data.</text>
</comment>
<dbReference type="RefSeq" id="WP_276661135.1">
    <property type="nucleotide sequence ID" value="NZ_SSFD01000310.1"/>
</dbReference>